<evidence type="ECO:0000313" key="1">
    <source>
        <dbReference type="EMBL" id="MPM46907.1"/>
    </source>
</evidence>
<accession>A0A645A1H3</accession>
<name>A0A645A1H3_9ZZZZ</name>
<dbReference type="Pfam" id="PF10978">
    <property type="entry name" value="DUF2785"/>
    <property type="match status" value="1"/>
</dbReference>
<protein>
    <recommendedName>
        <fullName evidence="2">DUF2785 domain-containing protein</fullName>
    </recommendedName>
</protein>
<comment type="caution">
    <text evidence="1">The sequence shown here is derived from an EMBL/GenBank/DDBJ whole genome shotgun (WGS) entry which is preliminary data.</text>
</comment>
<evidence type="ECO:0008006" key="2">
    <source>
        <dbReference type="Google" id="ProtNLM"/>
    </source>
</evidence>
<dbReference type="AlphaFoldDB" id="A0A645A1H3"/>
<dbReference type="InterPro" id="IPR021247">
    <property type="entry name" value="DUF2785"/>
</dbReference>
<proteinExistence type="predicted"/>
<organism evidence="1">
    <name type="scientific">bioreactor metagenome</name>
    <dbReference type="NCBI Taxonomy" id="1076179"/>
    <lineage>
        <taxon>unclassified sequences</taxon>
        <taxon>metagenomes</taxon>
        <taxon>ecological metagenomes</taxon>
    </lineage>
</organism>
<dbReference type="EMBL" id="VSSQ01011470">
    <property type="protein sequence ID" value="MPM46907.1"/>
    <property type="molecule type" value="Genomic_DNA"/>
</dbReference>
<gene>
    <name evidence="1" type="ORF">SDC9_93614</name>
</gene>
<reference evidence="1" key="1">
    <citation type="submission" date="2019-08" db="EMBL/GenBank/DDBJ databases">
        <authorList>
            <person name="Kucharzyk K."/>
            <person name="Murdoch R.W."/>
            <person name="Higgins S."/>
            <person name="Loffler F."/>
        </authorList>
    </citation>
    <scope>NUCLEOTIDE SEQUENCE</scope>
</reference>
<sequence>MDFEREPLVQSLQKIQANQFQPENGRKAAEYLPAMLQYLGDPDPVLRDELIYSTLAEWITKEDFLDPADFRWLLAKCLDADHLFHHIGTSGDTGIYTRSFTALVIALLLYRHRQHSFLSLAELNDVKSALLTYLAQEKDWRGFTLEYGWAHTAAHSADALDELVQCQEIDGNDQLQILAALQNVLWNGSTSFSDEEDERLATLICTIIQSGKLSEHNLTTWLPGLQNCLEQPRGREQNIARINSKNLCRCVYFRLLAQNPSLAQEFLNVAQQLNRFM</sequence>